<dbReference type="HOGENOM" id="CLU_960144_0_0_1"/>
<dbReference type="Proteomes" id="UP000054166">
    <property type="component" value="Unassembled WGS sequence"/>
</dbReference>
<dbReference type="InParanoid" id="A0A0C3FFP6"/>
<keyword evidence="3" id="KW-1185">Reference proteome</keyword>
<accession>A0A0C3FFP6</accession>
<organism evidence="2 3">
    <name type="scientific">Piloderma croceum (strain F 1598)</name>
    <dbReference type="NCBI Taxonomy" id="765440"/>
    <lineage>
        <taxon>Eukaryota</taxon>
        <taxon>Fungi</taxon>
        <taxon>Dikarya</taxon>
        <taxon>Basidiomycota</taxon>
        <taxon>Agaricomycotina</taxon>
        <taxon>Agaricomycetes</taxon>
        <taxon>Agaricomycetidae</taxon>
        <taxon>Atheliales</taxon>
        <taxon>Atheliaceae</taxon>
        <taxon>Piloderma</taxon>
    </lineage>
</organism>
<dbReference type="AlphaFoldDB" id="A0A0C3FFP6"/>
<evidence type="ECO:0000313" key="2">
    <source>
        <dbReference type="EMBL" id="KIM78614.1"/>
    </source>
</evidence>
<protein>
    <submittedName>
        <fullName evidence="2">Uncharacterized protein</fullName>
    </submittedName>
</protein>
<evidence type="ECO:0000256" key="1">
    <source>
        <dbReference type="SAM" id="MobiDB-lite"/>
    </source>
</evidence>
<evidence type="ECO:0000313" key="3">
    <source>
        <dbReference type="Proteomes" id="UP000054166"/>
    </source>
</evidence>
<proteinExistence type="predicted"/>
<dbReference type="EMBL" id="KN833015">
    <property type="protein sequence ID" value="KIM78614.1"/>
    <property type="molecule type" value="Genomic_DNA"/>
</dbReference>
<name>A0A0C3FFP6_PILCF</name>
<reference evidence="2 3" key="1">
    <citation type="submission" date="2014-04" db="EMBL/GenBank/DDBJ databases">
        <authorList>
            <consortium name="DOE Joint Genome Institute"/>
            <person name="Kuo A."/>
            <person name="Tarkka M."/>
            <person name="Buscot F."/>
            <person name="Kohler A."/>
            <person name="Nagy L.G."/>
            <person name="Floudas D."/>
            <person name="Copeland A."/>
            <person name="Barry K.W."/>
            <person name="Cichocki N."/>
            <person name="Veneault-Fourrey C."/>
            <person name="LaButti K."/>
            <person name="Lindquist E.A."/>
            <person name="Lipzen A."/>
            <person name="Lundell T."/>
            <person name="Morin E."/>
            <person name="Murat C."/>
            <person name="Sun H."/>
            <person name="Tunlid A."/>
            <person name="Henrissat B."/>
            <person name="Grigoriev I.V."/>
            <person name="Hibbett D.S."/>
            <person name="Martin F."/>
            <person name="Nordberg H.P."/>
            <person name="Cantor M.N."/>
            <person name="Hua S.X."/>
        </authorList>
    </citation>
    <scope>NUCLEOTIDE SEQUENCE [LARGE SCALE GENOMIC DNA]</scope>
    <source>
        <strain evidence="2 3">F 1598</strain>
    </source>
</reference>
<feature type="region of interest" description="Disordered" evidence="1">
    <location>
        <begin position="252"/>
        <end position="271"/>
    </location>
</feature>
<gene>
    <name evidence="2" type="ORF">PILCRDRAFT_90555</name>
</gene>
<reference evidence="3" key="2">
    <citation type="submission" date="2015-01" db="EMBL/GenBank/DDBJ databases">
        <title>Evolutionary Origins and Diversification of the Mycorrhizal Mutualists.</title>
        <authorList>
            <consortium name="DOE Joint Genome Institute"/>
            <consortium name="Mycorrhizal Genomics Consortium"/>
            <person name="Kohler A."/>
            <person name="Kuo A."/>
            <person name="Nagy L.G."/>
            <person name="Floudas D."/>
            <person name="Copeland A."/>
            <person name="Barry K.W."/>
            <person name="Cichocki N."/>
            <person name="Veneault-Fourrey C."/>
            <person name="LaButti K."/>
            <person name="Lindquist E.A."/>
            <person name="Lipzen A."/>
            <person name="Lundell T."/>
            <person name="Morin E."/>
            <person name="Murat C."/>
            <person name="Riley R."/>
            <person name="Ohm R."/>
            <person name="Sun H."/>
            <person name="Tunlid A."/>
            <person name="Henrissat B."/>
            <person name="Grigoriev I.V."/>
            <person name="Hibbett D.S."/>
            <person name="Martin F."/>
        </authorList>
    </citation>
    <scope>NUCLEOTIDE SEQUENCE [LARGE SCALE GENOMIC DNA]</scope>
    <source>
        <strain evidence="3">F 1598</strain>
    </source>
</reference>
<feature type="compositionally biased region" description="Basic and acidic residues" evidence="1">
    <location>
        <begin position="252"/>
        <end position="265"/>
    </location>
</feature>
<sequence>MANLQTTAKSANDWTPQSPWNVMSLTFFSFFGHHVPDLPASEFLTYENPVQMANDNDIELMHHAYLTAPRVLSEKSMVVDFTRDPLKTIMGYAKYICIERRSALTDVCVLNAENKIILVVQQHKWHIDDANEPEPRLSLLFHTITSCGNSSLVDLFMTNKLRYTSLKGLGVHPAGAMMTLVLWIGRQIRLAFKWLSSVMPGRHHDGRDSREEYIDIRIENGCDAVIKMASEQHSHFELAICDTPYGHPLAKKRENGSNCETKTEESPPSALSLHPIRCRIPEIDAHHTRS</sequence>